<feature type="non-terminal residue" evidence="2">
    <location>
        <position position="1"/>
    </location>
</feature>
<evidence type="ECO:0000313" key="3">
    <source>
        <dbReference type="Proteomes" id="UP001432322"/>
    </source>
</evidence>
<evidence type="ECO:0000256" key="1">
    <source>
        <dbReference type="SAM" id="Phobius"/>
    </source>
</evidence>
<sequence length="113" mass="13113">FIVGFSSVVYYLILNIISGKYVSTPSQTADQKIMEIKILRTVTTCPLIFFHLFLLVNHQFFAMLMLSLDILVYFWNKFTPSNDNNRNLWTVLLFLSSIYCSLTFCAVIPWNAL</sequence>
<protein>
    <submittedName>
        <fullName evidence="2">Uncharacterized protein</fullName>
    </submittedName>
</protein>
<keyword evidence="1" id="KW-0812">Transmembrane</keyword>
<organism evidence="2 3">
    <name type="scientific">Pristionchus fissidentatus</name>
    <dbReference type="NCBI Taxonomy" id="1538716"/>
    <lineage>
        <taxon>Eukaryota</taxon>
        <taxon>Metazoa</taxon>
        <taxon>Ecdysozoa</taxon>
        <taxon>Nematoda</taxon>
        <taxon>Chromadorea</taxon>
        <taxon>Rhabditida</taxon>
        <taxon>Rhabditina</taxon>
        <taxon>Diplogasteromorpha</taxon>
        <taxon>Diplogasteroidea</taxon>
        <taxon>Neodiplogasteridae</taxon>
        <taxon>Pristionchus</taxon>
    </lineage>
</organism>
<evidence type="ECO:0000313" key="2">
    <source>
        <dbReference type="EMBL" id="GMT34649.1"/>
    </source>
</evidence>
<dbReference type="Proteomes" id="UP001432322">
    <property type="component" value="Unassembled WGS sequence"/>
</dbReference>
<keyword evidence="1" id="KW-1133">Transmembrane helix</keyword>
<reference evidence="2" key="1">
    <citation type="submission" date="2023-10" db="EMBL/GenBank/DDBJ databases">
        <title>Genome assembly of Pristionchus species.</title>
        <authorList>
            <person name="Yoshida K."/>
            <person name="Sommer R.J."/>
        </authorList>
    </citation>
    <scope>NUCLEOTIDE SEQUENCE</scope>
    <source>
        <strain evidence="2">RS5133</strain>
    </source>
</reference>
<keyword evidence="3" id="KW-1185">Reference proteome</keyword>
<dbReference type="AlphaFoldDB" id="A0AAV5WVD8"/>
<accession>A0AAV5WVD8</accession>
<comment type="caution">
    <text evidence="2">The sequence shown here is derived from an EMBL/GenBank/DDBJ whole genome shotgun (WGS) entry which is preliminary data.</text>
</comment>
<keyword evidence="1" id="KW-0472">Membrane</keyword>
<feature type="transmembrane region" description="Helical" evidence="1">
    <location>
        <begin position="60"/>
        <end position="76"/>
    </location>
</feature>
<name>A0AAV5WVD8_9BILA</name>
<dbReference type="EMBL" id="BTSY01000006">
    <property type="protein sequence ID" value="GMT34649.1"/>
    <property type="molecule type" value="Genomic_DNA"/>
</dbReference>
<feature type="transmembrane region" description="Helical" evidence="1">
    <location>
        <begin position="88"/>
        <end position="110"/>
    </location>
</feature>
<gene>
    <name evidence="2" type="ORF">PFISCL1PPCAC_25946</name>
</gene>
<proteinExistence type="predicted"/>